<feature type="region of interest" description="Disordered" evidence="1">
    <location>
        <begin position="70"/>
        <end position="94"/>
    </location>
</feature>
<organism evidence="2 3">
    <name type="scientific">Petrachloros mirabilis ULC683</name>
    <dbReference type="NCBI Taxonomy" id="2781853"/>
    <lineage>
        <taxon>Bacteria</taxon>
        <taxon>Bacillati</taxon>
        <taxon>Cyanobacteriota</taxon>
        <taxon>Cyanophyceae</taxon>
        <taxon>Synechococcales</taxon>
        <taxon>Petrachlorosaceae</taxon>
        <taxon>Petrachloros</taxon>
        <taxon>Petrachloros mirabilis</taxon>
    </lineage>
</organism>
<feature type="region of interest" description="Disordered" evidence="1">
    <location>
        <begin position="1"/>
        <end position="26"/>
    </location>
</feature>
<name>A0A8K2A208_9CYAN</name>
<evidence type="ECO:0000313" key="2">
    <source>
        <dbReference type="EMBL" id="NCJ08258.1"/>
    </source>
</evidence>
<evidence type="ECO:0000256" key="1">
    <source>
        <dbReference type="SAM" id="MobiDB-lite"/>
    </source>
</evidence>
<dbReference type="RefSeq" id="WP_161826733.1">
    <property type="nucleotide sequence ID" value="NZ_WVIC01000045.1"/>
</dbReference>
<evidence type="ECO:0000313" key="3">
    <source>
        <dbReference type="Proteomes" id="UP000607397"/>
    </source>
</evidence>
<reference evidence="2" key="1">
    <citation type="submission" date="2019-12" db="EMBL/GenBank/DDBJ databases">
        <title>High-Quality draft genome sequences of three cyanobacteria isolated from the limestone walls of the Old Cathedral of Coimbra.</title>
        <authorList>
            <person name="Tiago I."/>
            <person name="Soares F."/>
            <person name="Portugal A."/>
        </authorList>
    </citation>
    <scope>NUCLEOTIDE SEQUENCE [LARGE SCALE GENOMIC DNA]</scope>
    <source>
        <strain evidence="2">C</strain>
    </source>
</reference>
<dbReference type="Proteomes" id="UP000607397">
    <property type="component" value="Unassembled WGS sequence"/>
</dbReference>
<proteinExistence type="predicted"/>
<dbReference type="AlphaFoldDB" id="A0A8K2A208"/>
<dbReference type="EMBL" id="WVIC01000045">
    <property type="protein sequence ID" value="NCJ08258.1"/>
    <property type="molecule type" value="Genomic_DNA"/>
</dbReference>
<accession>A0A8K2A208</accession>
<comment type="caution">
    <text evidence="2">The sequence shown here is derived from an EMBL/GenBank/DDBJ whole genome shotgun (WGS) entry which is preliminary data.</text>
</comment>
<protein>
    <submittedName>
        <fullName evidence="2">Uncharacterized protein</fullName>
    </submittedName>
</protein>
<gene>
    <name evidence="2" type="ORF">GS597_17435</name>
</gene>
<keyword evidence="3" id="KW-1185">Reference proteome</keyword>
<feature type="compositionally biased region" description="Basic and acidic residues" evidence="1">
    <location>
        <begin position="84"/>
        <end position="94"/>
    </location>
</feature>
<sequence>MITTKPRQPRNRDNHDNRVVVGAGFKPAPTNTVANTNVEIECDRIPTQIAQNDMGLGIWNEGITMIRKATPKGEGCDRSPLGIDGDRDHRQFTE</sequence>